<evidence type="ECO:0000313" key="4">
    <source>
        <dbReference type="Proteomes" id="UP000464178"/>
    </source>
</evidence>
<feature type="region of interest" description="Disordered" evidence="1">
    <location>
        <begin position="17"/>
        <end position="73"/>
    </location>
</feature>
<evidence type="ECO:0000256" key="1">
    <source>
        <dbReference type="SAM" id="MobiDB-lite"/>
    </source>
</evidence>
<dbReference type="KEGG" id="gms:SOIL9_03820"/>
<evidence type="ECO:0000256" key="2">
    <source>
        <dbReference type="SAM" id="SignalP"/>
    </source>
</evidence>
<dbReference type="EMBL" id="LR593886">
    <property type="protein sequence ID" value="VTR98115.1"/>
    <property type="molecule type" value="Genomic_DNA"/>
</dbReference>
<name>A0A6P2DB24_9BACT</name>
<organism evidence="3 4">
    <name type="scientific">Gemmata massiliana</name>
    <dbReference type="NCBI Taxonomy" id="1210884"/>
    <lineage>
        <taxon>Bacteria</taxon>
        <taxon>Pseudomonadati</taxon>
        <taxon>Planctomycetota</taxon>
        <taxon>Planctomycetia</taxon>
        <taxon>Gemmatales</taxon>
        <taxon>Gemmataceae</taxon>
        <taxon>Gemmata</taxon>
    </lineage>
</organism>
<protein>
    <submittedName>
        <fullName evidence="3">Signal peptide-domain containing protein</fullName>
    </submittedName>
</protein>
<evidence type="ECO:0000313" key="3">
    <source>
        <dbReference type="EMBL" id="VTR98115.1"/>
    </source>
</evidence>
<dbReference type="Proteomes" id="UP000464178">
    <property type="component" value="Chromosome"/>
</dbReference>
<feature type="signal peptide" evidence="2">
    <location>
        <begin position="1"/>
        <end position="22"/>
    </location>
</feature>
<gene>
    <name evidence="3" type="ORF">SOIL9_03820</name>
</gene>
<feature type="chain" id="PRO_5026814067" evidence="2">
    <location>
        <begin position="23"/>
        <end position="453"/>
    </location>
</feature>
<sequence>MPRGSWVVLTLLATGVARPAVAQQPGPLEPTGGPPVSLESTPVTPNRDTSRPPPILGAPVMVSDRAPQPSVAPIGFVDAPAERKPQRGASFGAPTAAASFGTPTPNSTATPVPTTVVDSALARTAYTPPGADTVNEFLTKRSELRDEKEPTGPKTPKAESASRKFGDGFEKIFGARNGEWFRSDHMFDGFISPLSNPFLAEDPRSLTEVRPIFIYQKVPNDQRDFRGGNVSFFGAQARVAITDRWSIVFNKIGGVSVNTGSGSPFSDDTGFAELWLGPKYTFYRGEDNGALVAAGLQFQLPVGSKATFQDTGTLSLVPYVTYGQNFLRDFRLGSFNSIIASGYSFSTDNQRSDYYWLSAHLDFDAGNLHRFYPLAELNWFLYTSSGKAMTIGSEGRDLINFGGQAKNGLLTGTLGGRVKITESAQFGAGFEVPLAGPKDLFRYRFTLDFILRY</sequence>
<dbReference type="RefSeq" id="WP_162671497.1">
    <property type="nucleotide sequence ID" value="NZ_LR593886.1"/>
</dbReference>
<feature type="compositionally biased region" description="Polar residues" evidence="1">
    <location>
        <begin position="38"/>
        <end position="47"/>
    </location>
</feature>
<feature type="region of interest" description="Disordered" evidence="1">
    <location>
        <begin position="140"/>
        <end position="162"/>
    </location>
</feature>
<keyword evidence="4" id="KW-1185">Reference proteome</keyword>
<reference evidence="3 4" key="1">
    <citation type="submission" date="2019-05" db="EMBL/GenBank/DDBJ databases">
        <authorList>
            <consortium name="Science for Life Laboratories"/>
        </authorList>
    </citation>
    <scope>NUCLEOTIDE SEQUENCE [LARGE SCALE GENOMIC DNA]</scope>
    <source>
        <strain evidence="3">Soil9</strain>
    </source>
</reference>
<proteinExistence type="predicted"/>
<dbReference type="AlphaFoldDB" id="A0A6P2DB24"/>
<keyword evidence="2" id="KW-0732">Signal</keyword>
<accession>A0A6P2DB24</accession>